<accession>A0A4C1TAZ5</accession>
<evidence type="ECO:0000313" key="1">
    <source>
        <dbReference type="EMBL" id="GBP10740.1"/>
    </source>
</evidence>
<organism evidence="1 2">
    <name type="scientific">Eumeta variegata</name>
    <name type="common">Bagworm moth</name>
    <name type="synonym">Eumeta japonica</name>
    <dbReference type="NCBI Taxonomy" id="151549"/>
    <lineage>
        <taxon>Eukaryota</taxon>
        <taxon>Metazoa</taxon>
        <taxon>Ecdysozoa</taxon>
        <taxon>Arthropoda</taxon>
        <taxon>Hexapoda</taxon>
        <taxon>Insecta</taxon>
        <taxon>Pterygota</taxon>
        <taxon>Neoptera</taxon>
        <taxon>Endopterygota</taxon>
        <taxon>Lepidoptera</taxon>
        <taxon>Glossata</taxon>
        <taxon>Ditrysia</taxon>
        <taxon>Tineoidea</taxon>
        <taxon>Psychidae</taxon>
        <taxon>Oiketicinae</taxon>
        <taxon>Eumeta</taxon>
    </lineage>
</organism>
<dbReference type="EMBL" id="BGZK01004756">
    <property type="protein sequence ID" value="GBP10740.1"/>
    <property type="molecule type" value="Genomic_DNA"/>
</dbReference>
<dbReference type="STRING" id="151549.A0A4C1TAZ5"/>
<reference evidence="1 2" key="1">
    <citation type="journal article" date="2019" name="Commun. Biol.">
        <title>The bagworm genome reveals a unique fibroin gene that provides high tensile strength.</title>
        <authorList>
            <person name="Kono N."/>
            <person name="Nakamura H."/>
            <person name="Ohtoshi R."/>
            <person name="Tomita M."/>
            <person name="Numata K."/>
            <person name="Arakawa K."/>
        </authorList>
    </citation>
    <scope>NUCLEOTIDE SEQUENCE [LARGE SCALE GENOMIC DNA]</scope>
</reference>
<keyword evidence="2" id="KW-1185">Reference proteome</keyword>
<evidence type="ECO:0000313" key="2">
    <source>
        <dbReference type="Proteomes" id="UP000299102"/>
    </source>
</evidence>
<comment type="caution">
    <text evidence="1">The sequence shown here is derived from an EMBL/GenBank/DDBJ whole genome shotgun (WGS) entry which is preliminary data.</text>
</comment>
<dbReference type="Proteomes" id="UP000299102">
    <property type="component" value="Unassembled WGS sequence"/>
</dbReference>
<gene>
    <name evidence="1" type="ORF">EVAR_101461_1</name>
</gene>
<dbReference type="AlphaFoldDB" id="A0A4C1TAZ5"/>
<name>A0A4C1TAZ5_EUMVA</name>
<sequence length="115" mass="12905">MSSSNSSDSMAGNVMSEANNAIAVDTIVDFSNRRRDLDNCLEYEDDCNIAGAMIDVEGYCYADYRIEQYAQSVLDFSSQYGIDLSISYTAPNITGRPSMYPEYGDFPQTLQWFVK</sequence>
<protein>
    <submittedName>
        <fullName evidence="1">Uncharacterized protein</fullName>
    </submittedName>
</protein>
<dbReference type="OrthoDB" id="2153609at2759"/>
<proteinExistence type="predicted"/>